<dbReference type="OrthoDB" id="248320at2759"/>
<dbReference type="PANTHER" id="PTHR34418:SF3">
    <property type="entry name" value="NUCLEAR PORE COMPLEX PROTEIN NUP214"/>
    <property type="match status" value="1"/>
</dbReference>
<evidence type="ECO:0000313" key="1">
    <source>
        <dbReference type="EMBL" id="KAF8398619.1"/>
    </source>
</evidence>
<proteinExistence type="predicted"/>
<dbReference type="InterPro" id="IPR015943">
    <property type="entry name" value="WD40/YVTN_repeat-like_dom_sf"/>
</dbReference>
<dbReference type="GO" id="GO:0017056">
    <property type="term" value="F:structural constituent of nuclear pore"/>
    <property type="evidence" value="ECO:0007669"/>
    <property type="project" value="InterPro"/>
</dbReference>
<dbReference type="SUPFAM" id="SSF117289">
    <property type="entry name" value="Nucleoporin domain"/>
    <property type="match status" value="1"/>
</dbReference>
<dbReference type="AlphaFoldDB" id="A0A834YZ27"/>
<comment type="caution">
    <text evidence="1">The sequence shown here is derived from an EMBL/GenBank/DDBJ whole genome shotgun (WGS) entry which is preliminary data.</text>
</comment>
<gene>
    <name evidence="1" type="ORF">HHK36_017550</name>
</gene>
<dbReference type="InterPro" id="IPR044694">
    <property type="entry name" value="NUP214"/>
</dbReference>
<dbReference type="Proteomes" id="UP000655225">
    <property type="component" value="Unassembled WGS sequence"/>
</dbReference>
<dbReference type="GO" id="GO:0006405">
    <property type="term" value="P:RNA export from nucleus"/>
    <property type="evidence" value="ECO:0007669"/>
    <property type="project" value="InterPro"/>
</dbReference>
<dbReference type="PANTHER" id="PTHR34418">
    <property type="entry name" value="NUCLEAR PORE COMPLEX PROTEIN NUP214 ISOFORM X1"/>
    <property type="match status" value="1"/>
</dbReference>
<organism evidence="1 2">
    <name type="scientific">Tetracentron sinense</name>
    <name type="common">Spur-leaf</name>
    <dbReference type="NCBI Taxonomy" id="13715"/>
    <lineage>
        <taxon>Eukaryota</taxon>
        <taxon>Viridiplantae</taxon>
        <taxon>Streptophyta</taxon>
        <taxon>Embryophyta</taxon>
        <taxon>Tracheophyta</taxon>
        <taxon>Spermatophyta</taxon>
        <taxon>Magnoliopsida</taxon>
        <taxon>Trochodendrales</taxon>
        <taxon>Trochodendraceae</taxon>
        <taxon>Tetracentron</taxon>
    </lineage>
</organism>
<name>A0A834YZ27_TETSI</name>
<reference evidence="1 2" key="1">
    <citation type="submission" date="2020-04" db="EMBL/GenBank/DDBJ databases">
        <title>Plant Genome Project.</title>
        <authorList>
            <person name="Zhang R.-G."/>
        </authorList>
    </citation>
    <scope>NUCLEOTIDE SEQUENCE [LARGE SCALE GENOMIC DNA]</scope>
    <source>
        <strain evidence="1">YNK0</strain>
        <tissue evidence="1">Leaf</tissue>
    </source>
</reference>
<evidence type="ECO:0000313" key="2">
    <source>
        <dbReference type="Proteomes" id="UP000655225"/>
    </source>
</evidence>
<dbReference type="OMA" id="MAKENTY"/>
<protein>
    <submittedName>
        <fullName evidence="1">Uncharacterized protein</fullName>
    </submittedName>
</protein>
<keyword evidence="2" id="KW-1185">Reference proteome</keyword>
<dbReference type="Gene3D" id="2.130.10.10">
    <property type="entry name" value="YVTN repeat-like/Quinoprotein amine dehydrogenase"/>
    <property type="match status" value="1"/>
</dbReference>
<sequence length="151" mass="16647">MAVSEEERDDFIHLDEEKEGNREGTSNYFFKKIGEAVPLKPLDSNFDLKSPPAQPLAVSERFGLIFVAHSDGFCVARTKDVIESATEIGEKGNGSSIQELSLVDVSIGRVYILALSTDSTMIAASVGGEIYFFSVNSLLLKVYFYFYKLAS</sequence>
<accession>A0A834YZ27</accession>
<dbReference type="EMBL" id="JABCRI010000011">
    <property type="protein sequence ID" value="KAF8398619.1"/>
    <property type="molecule type" value="Genomic_DNA"/>
</dbReference>